<reference evidence="1 2" key="1">
    <citation type="submission" date="2019-07" db="EMBL/GenBank/DDBJ databases">
        <title>Caenimonas sedimenti sp. nov., isolated from activated sludge.</title>
        <authorList>
            <person name="Xu J."/>
        </authorList>
    </citation>
    <scope>NUCLEOTIDE SEQUENCE [LARGE SCALE GENOMIC DNA]</scope>
    <source>
        <strain evidence="1 2">HX-9-20</strain>
    </source>
</reference>
<dbReference type="AlphaFoldDB" id="A0A562ZPB7"/>
<evidence type="ECO:0000313" key="2">
    <source>
        <dbReference type="Proteomes" id="UP000318199"/>
    </source>
</evidence>
<protein>
    <submittedName>
        <fullName evidence="1">Uncharacterized protein</fullName>
    </submittedName>
</protein>
<dbReference type="RefSeq" id="WP_145893988.1">
    <property type="nucleotide sequence ID" value="NZ_VOBQ01000012.1"/>
</dbReference>
<proteinExistence type="predicted"/>
<evidence type="ECO:0000313" key="1">
    <source>
        <dbReference type="EMBL" id="TWO70432.1"/>
    </source>
</evidence>
<gene>
    <name evidence="1" type="ORF">FN976_15760</name>
</gene>
<organism evidence="1 2">
    <name type="scientific">Caenimonas sedimenti</name>
    <dbReference type="NCBI Taxonomy" id="2596921"/>
    <lineage>
        <taxon>Bacteria</taxon>
        <taxon>Pseudomonadati</taxon>
        <taxon>Pseudomonadota</taxon>
        <taxon>Betaproteobacteria</taxon>
        <taxon>Burkholderiales</taxon>
        <taxon>Comamonadaceae</taxon>
        <taxon>Caenimonas</taxon>
    </lineage>
</organism>
<dbReference type="EMBL" id="VOBQ01000012">
    <property type="protein sequence ID" value="TWO70432.1"/>
    <property type="molecule type" value="Genomic_DNA"/>
</dbReference>
<name>A0A562ZPB7_9BURK</name>
<dbReference type="Proteomes" id="UP000318199">
    <property type="component" value="Unassembled WGS sequence"/>
</dbReference>
<dbReference type="OrthoDB" id="8766372at2"/>
<sequence length="610" mass="66299">MDLKKLAEWEAALETAAGADEVDLEPVWDELTAAVEAEPDAPELRRLRVRMAEATFMHASRHEDLLALRRLDPADRQARLDLALLQHRWAFLLVPDGEDDDLDAENDPAGDEESGLELSLTVRSAEPPTGSPQELLQQEALGWLAQLLREHQADAAFCAHVFARWEQANIYAPWLRLTLSLEAVAAHPADAALARVLALAWAELANQVPVEFDPENAPLPMGFLVDVGGTLWDPFMQERALAALADLLQRDAGDTELLVRRARLLEARCDFASAARAYAEAADAAKRAAEIGNDAQAEDLYAEMRDQAALCAGGRRALANALVEGLADAVSRFGEPLALPEDASEARREFAADWELSMRQHADELQASVDAMRATQPVDGPDAAQQAQMQAMAQQVAASVVGSISFTPLQPLAIAPAAFERDWEAVLREPREALAALQWSDLGWVEWPAYRALFGSQTVSSVWCAPCRTLLALVSGAGGKPLVDLESELDDGHMLITSLTRGRNFLTGGPDVDTLFIEPALVLSEAIELHAARLKLAMAGRPGVRALPITDLDAMGAAQERARACKTRFRLEHGLTESESLGVPSDFAEVFAPMARTAVRQALEALRARR</sequence>
<accession>A0A562ZPB7</accession>
<keyword evidence="2" id="KW-1185">Reference proteome</keyword>
<comment type="caution">
    <text evidence="1">The sequence shown here is derived from an EMBL/GenBank/DDBJ whole genome shotgun (WGS) entry which is preliminary data.</text>
</comment>